<dbReference type="AlphaFoldDB" id="A0A0D2HK29"/>
<dbReference type="VEuPathDB" id="FungiDB:Z517_00247"/>
<keyword evidence="4" id="KW-1185">Reference proteome</keyword>
<dbReference type="Pfam" id="PF07859">
    <property type="entry name" value="Abhydrolase_3"/>
    <property type="match status" value="1"/>
</dbReference>
<dbReference type="RefSeq" id="XP_013288667.1">
    <property type="nucleotide sequence ID" value="XM_013433213.1"/>
</dbReference>
<evidence type="ECO:0000259" key="2">
    <source>
        <dbReference type="Pfam" id="PF07859"/>
    </source>
</evidence>
<dbReference type="HOGENOM" id="CLU_012494_6_3_1"/>
<dbReference type="STRING" id="1442368.A0A0D2HK29"/>
<dbReference type="InterPro" id="IPR050300">
    <property type="entry name" value="GDXG_lipolytic_enzyme"/>
</dbReference>
<keyword evidence="1" id="KW-0378">Hydrolase</keyword>
<proteinExistence type="predicted"/>
<gene>
    <name evidence="3" type="ORF">Z517_00247</name>
</gene>
<dbReference type="PANTHER" id="PTHR48081">
    <property type="entry name" value="AB HYDROLASE SUPERFAMILY PROTEIN C4A8.06C"/>
    <property type="match status" value="1"/>
</dbReference>
<reference evidence="3 4" key="1">
    <citation type="submission" date="2015-01" db="EMBL/GenBank/DDBJ databases">
        <title>The Genome Sequence of Fonsecaea pedrosoi CBS 271.37.</title>
        <authorList>
            <consortium name="The Broad Institute Genomics Platform"/>
            <person name="Cuomo C."/>
            <person name="de Hoog S."/>
            <person name="Gorbushina A."/>
            <person name="Stielow B."/>
            <person name="Teixiera M."/>
            <person name="Abouelleil A."/>
            <person name="Chapman S.B."/>
            <person name="Priest M."/>
            <person name="Young S.K."/>
            <person name="Wortman J."/>
            <person name="Nusbaum C."/>
            <person name="Birren B."/>
        </authorList>
    </citation>
    <scope>NUCLEOTIDE SEQUENCE [LARGE SCALE GENOMIC DNA]</scope>
    <source>
        <strain evidence="3 4">CBS 271.37</strain>
    </source>
</reference>
<dbReference type="InterPro" id="IPR013094">
    <property type="entry name" value="AB_hydrolase_3"/>
</dbReference>
<dbReference type="SUPFAM" id="SSF53474">
    <property type="entry name" value="alpha/beta-Hydrolases"/>
    <property type="match status" value="1"/>
</dbReference>
<dbReference type="Proteomes" id="UP000053029">
    <property type="component" value="Unassembled WGS sequence"/>
</dbReference>
<protein>
    <recommendedName>
        <fullName evidence="2">Alpha/beta hydrolase fold-3 domain-containing protein</fullName>
    </recommendedName>
</protein>
<evidence type="ECO:0000313" key="4">
    <source>
        <dbReference type="Proteomes" id="UP000053029"/>
    </source>
</evidence>
<accession>A0A0D2HK29</accession>
<name>A0A0D2HK29_9EURO</name>
<dbReference type="Gene3D" id="3.40.50.1820">
    <property type="entry name" value="alpha/beta hydrolase"/>
    <property type="match status" value="1"/>
</dbReference>
<evidence type="ECO:0000313" key="3">
    <source>
        <dbReference type="EMBL" id="KIW84859.1"/>
    </source>
</evidence>
<dbReference type="OrthoDB" id="408631at2759"/>
<dbReference type="EMBL" id="KN846969">
    <property type="protein sequence ID" value="KIW84859.1"/>
    <property type="molecule type" value="Genomic_DNA"/>
</dbReference>
<evidence type="ECO:0000256" key="1">
    <source>
        <dbReference type="ARBA" id="ARBA00022801"/>
    </source>
</evidence>
<organism evidence="3 4">
    <name type="scientific">Fonsecaea pedrosoi CBS 271.37</name>
    <dbReference type="NCBI Taxonomy" id="1442368"/>
    <lineage>
        <taxon>Eukaryota</taxon>
        <taxon>Fungi</taxon>
        <taxon>Dikarya</taxon>
        <taxon>Ascomycota</taxon>
        <taxon>Pezizomycotina</taxon>
        <taxon>Eurotiomycetes</taxon>
        <taxon>Chaetothyriomycetidae</taxon>
        <taxon>Chaetothyriales</taxon>
        <taxon>Herpotrichiellaceae</taxon>
        <taxon>Fonsecaea</taxon>
    </lineage>
</organism>
<dbReference type="InterPro" id="IPR029058">
    <property type="entry name" value="AB_hydrolase_fold"/>
</dbReference>
<feature type="domain" description="Alpha/beta hydrolase fold-3" evidence="2">
    <location>
        <begin position="105"/>
        <end position="328"/>
    </location>
</feature>
<dbReference type="GO" id="GO:0016787">
    <property type="term" value="F:hydrolase activity"/>
    <property type="evidence" value="ECO:0007669"/>
    <property type="project" value="UniProtKB-KW"/>
</dbReference>
<dbReference type="GeneID" id="25299737"/>
<dbReference type="PANTHER" id="PTHR48081:SF8">
    <property type="entry name" value="ALPHA_BETA HYDROLASE FOLD-3 DOMAIN-CONTAINING PROTEIN-RELATED"/>
    <property type="match status" value="1"/>
</dbReference>
<sequence length="356" mass="38830">MVQLNRHRTTTAQPKPRYGHLSQIDPVFATLKDALDKRFSELWSLSLDDLKTAYRNAPPALPEDVPVAGKDYQVSDQEMSTRDGAKIGLRIYRPMQSRAGAVLVLKAHGGGWVLGSHQVEEVENRMLATAYGGGAVVVSVDYRMAPEYQFPYAVNDCFDALKWASLCPSPPPPQCKANASDLGIDPESIIVAGGSAGGNIAAVLALMARDQNESGIIGQVLNIPVTCHPDLFPRDKYEYGSYEQNDSASVVDAPKMHWFWEQYMPEVVPDVYASPLLSKSHAGLPPALIQVAGLDPLRDEGLAYAEALKGAGVPVTLKVYPGLPHGFYLVPTLEQTREYWKSTVDFVKHLGASARI</sequence>